<keyword evidence="4" id="KW-0812">Transmembrane</keyword>
<evidence type="ECO:0000313" key="8">
    <source>
        <dbReference type="Proteomes" id="UP001497522"/>
    </source>
</evidence>
<evidence type="ECO:0000259" key="6">
    <source>
        <dbReference type="Pfam" id="PF08244"/>
    </source>
</evidence>
<name>A0ABP1AM20_9BRYO</name>
<keyword evidence="8" id="KW-1185">Reference proteome</keyword>
<dbReference type="Pfam" id="PF00251">
    <property type="entry name" value="Glyco_hydro_32N"/>
    <property type="match status" value="2"/>
</dbReference>
<dbReference type="InterPro" id="IPR013320">
    <property type="entry name" value="ConA-like_dom_sf"/>
</dbReference>
<comment type="similarity">
    <text evidence="1">Belongs to the glycosyl hydrolase 32 family.</text>
</comment>
<gene>
    <name evidence="7" type="ORF">CSSPJE1EN2_LOCUS6579</name>
</gene>
<keyword evidence="2" id="KW-0378">Hydrolase</keyword>
<dbReference type="InterPro" id="IPR023296">
    <property type="entry name" value="Glyco_hydro_beta-prop_sf"/>
</dbReference>
<protein>
    <recommendedName>
        <fullName evidence="9">Beta-fructofuranosidase</fullName>
    </recommendedName>
</protein>
<accession>A0ABP1AM20</accession>
<keyword evidence="4" id="KW-1133">Transmembrane helix</keyword>
<evidence type="ECO:0000259" key="5">
    <source>
        <dbReference type="Pfam" id="PF00251"/>
    </source>
</evidence>
<dbReference type="InterPro" id="IPR001362">
    <property type="entry name" value="Glyco_hydro_32"/>
</dbReference>
<dbReference type="Pfam" id="PF08244">
    <property type="entry name" value="Glyco_hydro_32C"/>
    <property type="match status" value="2"/>
</dbReference>
<dbReference type="InterPro" id="IPR013189">
    <property type="entry name" value="Glyco_hydro_32_C"/>
</dbReference>
<feature type="domain" description="Glycosyl hydrolase family 32 C-terminal" evidence="6">
    <location>
        <begin position="1024"/>
        <end position="1217"/>
    </location>
</feature>
<dbReference type="Proteomes" id="UP001497522">
    <property type="component" value="Chromosome 13"/>
</dbReference>
<dbReference type="Gene3D" id="2.115.10.20">
    <property type="entry name" value="Glycosyl hydrolase domain, family 43"/>
    <property type="match status" value="2"/>
</dbReference>
<evidence type="ECO:0000256" key="4">
    <source>
        <dbReference type="SAM" id="Phobius"/>
    </source>
</evidence>
<sequence>MESCCSSSLEKKRGGEGAMAALVVPKEEEEVLLLLQPGGGGGGAGIDINLPFSGDHDVHAHCYVALGDHGIVERENKGRITGSLLDSDEAGELPSSSHGVQQLFQKSGRTRVLMLLLLAFFGCVAALLLVSVGVRSSVGDSQKEVVETRQFSNSSFTPALALVTDASEKGVIPYPSRRTAFHLRPEKNWISDPCGPVYYKGYYHIFYQYNRDGAYWGNMSWGHSASKDLMQWVFLGTSLEPSEWYDIKGSWSGSITMLDGVPTVMYTGCSEDDEQLQALAYPADLSDPLLRKWTKFSGNPILRAPPTIPLDVFRDPSSGWIGGDGKWRMSIGSRLGREGLALLYTSVDFVHWKYIEKPLFSVADTGMWECFDFYPLAPLGKPGLNDSVHGPGIKHLLKASLQDDRHDWYGLGHYNTETDTFIPDDPSNPIGLRYNYGKFFASKSFFDPVKQRRIIWGFINESDPEANDIVKGWNTVLGIPRTVWLDGTTNANIIQIPAEEINNLRGKKVSKKGVQLPPGTLIQVAGAVGDQLDIEIVFDYPDVSKVSDEERNVDEHFHSDLNAQAQGTFGPFGLLVLADKELQEQSAVFFYLSHSKKLGWATQFYSDPTRSTLAEGIDTSSYGGVVTVLPSEDFLSARILVDRTVIESFVQSGRMTMNTRSYPTVAYDRNALVFLFNNGTQAVNHMAQNIHSKNEQCMTCFANKTGFHIWLPAGPMYYKGYYHIFYQYNPGKAVWGNITWGHGVSKDLVQWTFIHTALQPNQWYDIKGTWSGSVTMRPDGLPLIYYTGSSAANEQMASLAEPKDSADPLLREWVKYERNPILRPPPAILITDFRDPTTAWKGPDGVYRLAVGSKIGRSGVALLYKSTDLYNWIYQGEDHLLHAVAGTGMWECVDFYPVGPLGEPALDISVSGPGIKHVMKVSLDDERHDWYALGHYDTDRDVFTPDNPILDVGIGLRYNYGKFYASKSFIDPVKQRRIIWGFVNESDPEVYDVEKGWNTVMGIPRTVWYDNYTNANIIQLPVDEINQLRGSKVSKKNVHLAPRAIVAFEEAVGDQLDIEVVFDYPNVSKVGDKERNLDDHFDCGQAGAQAQGVFGPFGLLLLADKQLRELSAVFFYISHVKNVGWTTRFCVDPKRASLAKGIDTTIYGSFVNVLETEDFLSARIFVDKTVIETFVQGGRMTANMRSYPTLAYGSNAHMYFFNNGSLPINVRSIDVWQMQSANLVTV</sequence>
<feature type="domain" description="Glycosyl hydrolase family 32 N-terminal" evidence="5">
    <location>
        <begin position="182"/>
        <end position="497"/>
    </location>
</feature>
<dbReference type="EMBL" id="OZ023714">
    <property type="protein sequence ID" value="CAK9863584.1"/>
    <property type="molecule type" value="Genomic_DNA"/>
</dbReference>
<dbReference type="InterPro" id="IPR013148">
    <property type="entry name" value="Glyco_hydro_32_N"/>
</dbReference>
<organism evidence="7 8">
    <name type="scientific">Sphagnum jensenii</name>
    <dbReference type="NCBI Taxonomy" id="128206"/>
    <lineage>
        <taxon>Eukaryota</taxon>
        <taxon>Viridiplantae</taxon>
        <taxon>Streptophyta</taxon>
        <taxon>Embryophyta</taxon>
        <taxon>Bryophyta</taxon>
        <taxon>Sphagnophytina</taxon>
        <taxon>Sphagnopsida</taxon>
        <taxon>Sphagnales</taxon>
        <taxon>Sphagnaceae</taxon>
        <taxon>Sphagnum</taxon>
    </lineage>
</organism>
<keyword evidence="4" id="KW-0472">Membrane</keyword>
<evidence type="ECO:0008006" key="9">
    <source>
        <dbReference type="Google" id="ProtNLM"/>
    </source>
</evidence>
<dbReference type="CDD" id="cd18624">
    <property type="entry name" value="GH32_Fruct1-like"/>
    <property type="match status" value="2"/>
</dbReference>
<dbReference type="SMART" id="SM00640">
    <property type="entry name" value="Glyco_32"/>
    <property type="match status" value="2"/>
</dbReference>
<feature type="domain" description="Glycosyl hydrolase family 32 N-terminal" evidence="5">
    <location>
        <begin position="712"/>
        <end position="1021"/>
    </location>
</feature>
<reference evidence="7" key="1">
    <citation type="submission" date="2024-03" db="EMBL/GenBank/DDBJ databases">
        <authorList>
            <consortium name="ELIXIR-Norway"/>
            <consortium name="Elixir Norway"/>
        </authorList>
    </citation>
    <scope>NUCLEOTIDE SEQUENCE</scope>
</reference>
<dbReference type="SUPFAM" id="SSF75005">
    <property type="entry name" value="Arabinanase/levansucrase/invertase"/>
    <property type="match status" value="2"/>
</dbReference>
<evidence type="ECO:0000256" key="1">
    <source>
        <dbReference type="ARBA" id="ARBA00009902"/>
    </source>
</evidence>
<dbReference type="PANTHER" id="PTHR31953">
    <property type="entry name" value="BETA-FRUCTOFURANOSIDASE, INSOLUBLE ISOENZYME CWINV1-RELATED"/>
    <property type="match status" value="1"/>
</dbReference>
<feature type="domain" description="Glycosyl hydrolase family 32 C-terminal" evidence="6">
    <location>
        <begin position="500"/>
        <end position="682"/>
    </location>
</feature>
<dbReference type="InterPro" id="IPR050551">
    <property type="entry name" value="Fructan_Metab_Enzymes"/>
</dbReference>
<evidence type="ECO:0000256" key="2">
    <source>
        <dbReference type="ARBA" id="ARBA00022801"/>
    </source>
</evidence>
<evidence type="ECO:0000256" key="3">
    <source>
        <dbReference type="ARBA" id="ARBA00023295"/>
    </source>
</evidence>
<feature type="transmembrane region" description="Helical" evidence="4">
    <location>
        <begin position="112"/>
        <end position="134"/>
    </location>
</feature>
<dbReference type="Gene3D" id="2.60.120.560">
    <property type="entry name" value="Exo-inulinase, domain 1"/>
    <property type="match status" value="2"/>
</dbReference>
<dbReference type="SUPFAM" id="SSF49899">
    <property type="entry name" value="Concanavalin A-like lectins/glucanases"/>
    <property type="match status" value="2"/>
</dbReference>
<proteinExistence type="inferred from homology"/>
<keyword evidence="3" id="KW-0326">Glycosidase</keyword>
<evidence type="ECO:0000313" key="7">
    <source>
        <dbReference type="EMBL" id="CAK9863584.1"/>
    </source>
</evidence>